<reference evidence="8 9" key="1">
    <citation type="submission" date="2016-10" db="EMBL/GenBank/DDBJ databases">
        <authorList>
            <person name="Cai Z."/>
        </authorList>
    </citation>
    <scope>NUCLEOTIDE SEQUENCE [LARGE SCALE GENOMIC DNA]</scope>
</reference>
<protein>
    <recommendedName>
        <fullName evidence="7">AP2/ERF domain-containing protein</fullName>
    </recommendedName>
</protein>
<feature type="region of interest" description="Disordered" evidence="6">
    <location>
        <begin position="562"/>
        <end position="582"/>
    </location>
</feature>
<dbReference type="InterPro" id="IPR016177">
    <property type="entry name" value="DNA-bd_dom_sf"/>
</dbReference>
<evidence type="ECO:0000259" key="7">
    <source>
        <dbReference type="PROSITE" id="PS51032"/>
    </source>
</evidence>
<dbReference type="STRING" id="3088.A0A383W941"/>
<keyword evidence="3" id="KW-0238">DNA-binding</keyword>
<dbReference type="SUPFAM" id="SSF54171">
    <property type="entry name" value="DNA-binding domain"/>
    <property type="match status" value="1"/>
</dbReference>
<evidence type="ECO:0000256" key="6">
    <source>
        <dbReference type="SAM" id="MobiDB-lite"/>
    </source>
</evidence>
<evidence type="ECO:0000256" key="3">
    <source>
        <dbReference type="ARBA" id="ARBA00023125"/>
    </source>
</evidence>
<dbReference type="EMBL" id="FNXT01001207">
    <property type="protein sequence ID" value="SZX74158.1"/>
    <property type="molecule type" value="Genomic_DNA"/>
</dbReference>
<evidence type="ECO:0000256" key="5">
    <source>
        <dbReference type="ARBA" id="ARBA00023242"/>
    </source>
</evidence>
<dbReference type="AlphaFoldDB" id="A0A383W941"/>
<keyword evidence="9" id="KW-1185">Reference proteome</keyword>
<feature type="domain" description="AP2/ERF" evidence="7">
    <location>
        <begin position="18"/>
        <end position="74"/>
    </location>
</feature>
<accession>A0A383W941</accession>
<dbReference type="Proteomes" id="UP000256970">
    <property type="component" value="Unassembled WGS sequence"/>
</dbReference>
<dbReference type="GO" id="GO:0005634">
    <property type="term" value="C:nucleus"/>
    <property type="evidence" value="ECO:0007669"/>
    <property type="project" value="UniProtKB-SubCell"/>
</dbReference>
<feature type="compositionally biased region" description="Low complexity" evidence="6">
    <location>
        <begin position="562"/>
        <end position="576"/>
    </location>
</feature>
<proteinExistence type="predicted"/>
<gene>
    <name evidence="8" type="ORF">BQ4739_LOCUS14405</name>
</gene>
<evidence type="ECO:0000256" key="2">
    <source>
        <dbReference type="ARBA" id="ARBA00023015"/>
    </source>
</evidence>
<evidence type="ECO:0000313" key="9">
    <source>
        <dbReference type="Proteomes" id="UP000256970"/>
    </source>
</evidence>
<dbReference type="InterPro" id="IPR036955">
    <property type="entry name" value="AP2/ERF_dom_sf"/>
</dbReference>
<dbReference type="Gene3D" id="3.30.730.10">
    <property type="entry name" value="AP2/ERF domain"/>
    <property type="match status" value="1"/>
</dbReference>
<keyword evidence="2" id="KW-0805">Transcription regulation</keyword>
<organism evidence="8 9">
    <name type="scientific">Tetradesmus obliquus</name>
    <name type="common">Green alga</name>
    <name type="synonym">Acutodesmus obliquus</name>
    <dbReference type="NCBI Taxonomy" id="3088"/>
    <lineage>
        <taxon>Eukaryota</taxon>
        <taxon>Viridiplantae</taxon>
        <taxon>Chlorophyta</taxon>
        <taxon>core chlorophytes</taxon>
        <taxon>Chlorophyceae</taxon>
        <taxon>CS clade</taxon>
        <taxon>Sphaeropleales</taxon>
        <taxon>Scenedesmaceae</taxon>
        <taxon>Tetradesmus</taxon>
    </lineage>
</organism>
<comment type="subcellular location">
    <subcellularLocation>
        <location evidence="1">Nucleus</location>
    </subcellularLocation>
</comment>
<evidence type="ECO:0000256" key="1">
    <source>
        <dbReference type="ARBA" id="ARBA00004123"/>
    </source>
</evidence>
<evidence type="ECO:0000256" key="4">
    <source>
        <dbReference type="ARBA" id="ARBA00023163"/>
    </source>
</evidence>
<sequence length="582" mass="60340">MLDMDDAPCAVDGPIRSRFRGLSWDKKHQGWRVRIYYSGKQRHVGRYEDDISAAKAYDKAAVYLYGANAITNFGLSQVAEDPIEVSAFIVLAKEQADQEQAVRGQQQRLHACTADSHLVKAAQQLLPGSPLMPSNLLQQQQAHCYAGVPQMMYQQAQLPHTDMAHLAWQQQQQQPYGASSSIHCRTQALQQQVWGQPAALGQQLVMLASPAAASDAISSSMSSMSCTSAMSTAAAGASTMSSPGSASSSTSYMLCTNLDGQAMLVPLSAAAGMPALYAAADDASMLMAHHQVHQAQQQQLLPAQEQLSNSLAAHNNQQQQQQQQLQMLFNSAANSLPVQLSVTPQPTTIAVHMAAAQGPPQQQQHQLQQLQQQLASSGMPMVFASTGTDCSSMSADSAALVNAPAISAGLVLTQPAAAAAAAAAPHSHPTASGTAAAAAAVGAAPASFVADMFQGLDCYTSAAVAAAAAAAADRLASPMRPKQQQQQQQVLLAGSRAACAGLVDCSSSSSSSCSPIIGLPTALLDASGIGNASLGQLGGHSRVGVVTSLGMSFCATQLAASPTFSNSSSGSRSFAAGDRVMY</sequence>
<keyword evidence="5" id="KW-0539">Nucleus</keyword>
<evidence type="ECO:0000313" key="8">
    <source>
        <dbReference type="EMBL" id="SZX74158.1"/>
    </source>
</evidence>
<dbReference type="GO" id="GO:0003700">
    <property type="term" value="F:DNA-binding transcription factor activity"/>
    <property type="evidence" value="ECO:0007669"/>
    <property type="project" value="InterPro"/>
</dbReference>
<dbReference type="GO" id="GO:0003677">
    <property type="term" value="F:DNA binding"/>
    <property type="evidence" value="ECO:0007669"/>
    <property type="project" value="UniProtKB-KW"/>
</dbReference>
<dbReference type="SMART" id="SM00380">
    <property type="entry name" value="AP2"/>
    <property type="match status" value="1"/>
</dbReference>
<dbReference type="PROSITE" id="PS51032">
    <property type="entry name" value="AP2_ERF"/>
    <property type="match status" value="1"/>
</dbReference>
<name>A0A383W941_TETOB</name>
<dbReference type="InterPro" id="IPR001471">
    <property type="entry name" value="AP2/ERF_dom"/>
</dbReference>
<keyword evidence="4" id="KW-0804">Transcription</keyword>